<dbReference type="SUPFAM" id="SSF52172">
    <property type="entry name" value="CheY-like"/>
    <property type="match status" value="1"/>
</dbReference>
<dbReference type="AlphaFoldDB" id="A0A1G9ATL8"/>
<organism evidence="3 4">
    <name type="scientific">Catalinimonas alkaloidigena</name>
    <dbReference type="NCBI Taxonomy" id="1075417"/>
    <lineage>
        <taxon>Bacteria</taxon>
        <taxon>Pseudomonadati</taxon>
        <taxon>Bacteroidota</taxon>
        <taxon>Cytophagia</taxon>
        <taxon>Cytophagales</taxon>
        <taxon>Catalimonadaceae</taxon>
        <taxon>Catalinimonas</taxon>
    </lineage>
</organism>
<dbReference type="OrthoDB" id="673128at2"/>
<dbReference type="GO" id="GO:0000160">
    <property type="term" value="P:phosphorelay signal transduction system"/>
    <property type="evidence" value="ECO:0007669"/>
    <property type="project" value="InterPro"/>
</dbReference>
<feature type="domain" description="Response regulatory" evidence="2">
    <location>
        <begin position="6"/>
        <end position="133"/>
    </location>
</feature>
<dbReference type="Gene3D" id="3.40.50.2300">
    <property type="match status" value="1"/>
</dbReference>
<dbReference type="STRING" id="1075417.SAMN05421823_102406"/>
<protein>
    <submittedName>
        <fullName evidence="3">Response regulator receiver domain-containing protein</fullName>
    </submittedName>
</protein>
<sequence length="138" mass="15695">METNPLVLLVDDNDTDNLINRRMLKLLAFTERTVIANSGRKGLAYLREHKDNPEQLPDLVFLDINMPEIDGFTFMENFSALAPQLKKKVVVMVLSSSDDPQDINRITANPHVAYFITKPLDPAKMSVVQEVFSYQKSQ</sequence>
<dbReference type="PANTHER" id="PTHR44520:SF2">
    <property type="entry name" value="RESPONSE REGULATOR RCP1"/>
    <property type="match status" value="1"/>
</dbReference>
<dbReference type="Pfam" id="PF00072">
    <property type="entry name" value="Response_reg"/>
    <property type="match status" value="1"/>
</dbReference>
<feature type="modified residue" description="4-aspartylphosphate" evidence="1">
    <location>
        <position position="63"/>
    </location>
</feature>
<evidence type="ECO:0000313" key="4">
    <source>
        <dbReference type="Proteomes" id="UP000198510"/>
    </source>
</evidence>
<dbReference type="EMBL" id="FNFO01000002">
    <property type="protein sequence ID" value="SDK30597.1"/>
    <property type="molecule type" value="Genomic_DNA"/>
</dbReference>
<dbReference type="RefSeq" id="WP_089680032.1">
    <property type="nucleotide sequence ID" value="NZ_FNFO01000002.1"/>
</dbReference>
<dbReference type="InterPro" id="IPR052893">
    <property type="entry name" value="TCS_response_regulator"/>
</dbReference>
<dbReference type="SMART" id="SM00448">
    <property type="entry name" value="REC"/>
    <property type="match status" value="1"/>
</dbReference>
<keyword evidence="4" id="KW-1185">Reference proteome</keyword>
<dbReference type="PANTHER" id="PTHR44520">
    <property type="entry name" value="RESPONSE REGULATOR RCP1-RELATED"/>
    <property type="match status" value="1"/>
</dbReference>
<dbReference type="InterPro" id="IPR011006">
    <property type="entry name" value="CheY-like_superfamily"/>
</dbReference>
<accession>A0A1G9ATL8</accession>
<evidence type="ECO:0000259" key="2">
    <source>
        <dbReference type="PROSITE" id="PS50110"/>
    </source>
</evidence>
<keyword evidence="1" id="KW-0597">Phosphoprotein</keyword>
<proteinExistence type="predicted"/>
<gene>
    <name evidence="3" type="ORF">SAMN05421823_102406</name>
</gene>
<name>A0A1G9ATL8_9BACT</name>
<dbReference type="Proteomes" id="UP000198510">
    <property type="component" value="Unassembled WGS sequence"/>
</dbReference>
<evidence type="ECO:0000313" key="3">
    <source>
        <dbReference type="EMBL" id="SDK30597.1"/>
    </source>
</evidence>
<dbReference type="InterPro" id="IPR001789">
    <property type="entry name" value="Sig_transdc_resp-reg_receiver"/>
</dbReference>
<reference evidence="3 4" key="1">
    <citation type="submission" date="2016-10" db="EMBL/GenBank/DDBJ databases">
        <authorList>
            <person name="de Groot N.N."/>
        </authorList>
    </citation>
    <scope>NUCLEOTIDE SEQUENCE [LARGE SCALE GENOMIC DNA]</scope>
    <source>
        <strain evidence="3 4">DSM 25186</strain>
    </source>
</reference>
<dbReference type="PROSITE" id="PS50110">
    <property type="entry name" value="RESPONSE_REGULATORY"/>
    <property type="match status" value="1"/>
</dbReference>
<evidence type="ECO:0000256" key="1">
    <source>
        <dbReference type="PROSITE-ProRule" id="PRU00169"/>
    </source>
</evidence>